<accession>A0ABM1XWB7</accession>
<dbReference type="PROSITE" id="PS50157">
    <property type="entry name" value="ZINC_FINGER_C2H2_2"/>
    <property type="match status" value="4"/>
</dbReference>
<dbReference type="SUPFAM" id="SSF57667">
    <property type="entry name" value="beta-beta-alpha zinc fingers"/>
    <property type="match status" value="2"/>
</dbReference>
<sequence length="398" mass="44626">MQSNLYSEDPLFNYWNEFDGGPTNYPPPLQPPHHPPPPPMMGPQFDNGSYNFVPPLAGIPMPMGPMIPGPCPPNPSMMGPIHRGYPRYTSPLAALQAIPPPMAQPQPPPPIIPSTHHFNFQPQPPQQPPFPVGMPPVPVPVPVNLEPVVERPVVNDAAAPAEEVVVKNGQVFHISYIDDPAEPPASNPTPASEDADNDEERDWINYDELPLLKHVSGSEVEDGVFKCGICAKELKSALNLYVHEQTHKTTRLDCKTCGKRFNRIGKLEHHMRRHHSDPTPEKNASPNSSSSTPILTNFNHYCVECEEFFPSQEDFETHMERTHRLVDDANCPKGGLKKSIGCPYCEETFEWPCLLKTHMTKHTGEKPFICERCNVSFRFVQSFYRHNRRVHGIDAGPK</sequence>
<dbReference type="PROSITE" id="PS00028">
    <property type="entry name" value="ZINC_FINGER_C2H2_1"/>
    <property type="match status" value="5"/>
</dbReference>
<name>A0ABM1XWB7_AEDAL</name>
<feature type="domain" description="C2H2-type" evidence="7">
    <location>
        <begin position="368"/>
        <end position="391"/>
    </location>
</feature>
<evidence type="ECO:0000259" key="7">
    <source>
        <dbReference type="PROSITE" id="PS50157"/>
    </source>
</evidence>
<keyword evidence="9" id="KW-1185">Reference proteome</keyword>
<feature type="domain" description="C2H2-type" evidence="7">
    <location>
        <begin position="252"/>
        <end position="280"/>
    </location>
</feature>
<dbReference type="PANTHER" id="PTHR24409">
    <property type="entry name" value="ZINC FINGER PROTEIN 142"/>
    <property type="match status" value="1"/>
</dbReference>
<reference evidence="9" key="1">
    <citation type="journal article" date="2015" name="Proc. Natl. Acad. Sci. U.S.A.">
        <title>Genome sequence of the Asian Tiger mosquito, Aedes albopictus, reveals insights into its biology, genetics, and evolution.</title>
        <authorList>
            <person name="Chen X.G."/>
            <person name="Jiang X."/>
            <person name="Gu J."/>
            <person name="Xu M."/>
            <person name="Wu Y."/>
            <person name="Deng Y."/>
            <person name="Zhang C."/>
            <person name="Bonizzoni M."/>
            <person name="Dermauw W."/>
            <person name="Vontas J."/>
            <person name="Armbruster P."/>
            <person name="Huang X."/>
            <person name="Yang Y."/>
            <person name="Zhang H."/>
            <person name="He W."/>
            <person name="Peng H."/>
            <person name="Liu Y."/>
            <person name="Wu K."/>
            <person name="Chen J."/>
            <person name="Lirakis M."/>
            <person name="Topalis P."/>
            <person name="Van Leeuwen T."/>
            <person name="Hall A.B."/>
            <person name="Jiang X."/>
            <person name="Thorpe C."/>
            <person name="Mueller R.L."/>
            <person name="Sun C."/>
            <person name="Waterhouse R.M."/>
            <person name="Yan G."/>
            <person name="Tu Z.J."/>
            <person name="Fang X."/>
            <person name="James A.A."/>
        </authorList>
    </citation>
    <scope>NUCLEOTIDE SEQUENCE [LARGE SCALE GENOMIC DNA]</scope>
    <source>
        <strain evidence="9">Foshan</strain>
    </source>
</reference>
<feature type="domain" description="C2H2-type" evidence="7">
    <location>
        <begin position="340"/>
        <end position="367"/>
    </location>
</feature>
<dbReference type="PANTHER" id="PTHR24409:SF295">
    <property type="entry name" value="AZ2-RELATED"/>
    <property type="match status" value="1"/>
</dbReference>
<feature type="region of interest" description="Disordered" evidence="6">
    <location>
        <begin position="177"/>
        <end position="198"/>
    </location>
</feature>
<keyword evidence="1" id="KW-0479">Metal-binding</keyword>
<dbReference type="Pfam" id="PF00096">
    <property type="entry name" value="zf-C2H2"/>
    <property type="match status" value="1"/>
</dbReference>
<dbReference type="RefSeq" id="XP_062708835.1">
    <property type="nucleotide sequence ID" value="XM_062852851.1"/>
</dbReference>
<evidence type="ECO:0000256" key="3">
    <source>
        <dbReference type="ARBA" id="ARBA00022771"/>
    </source>
</evidence>
<evidence type="ECO:0000256" key="4">
    <source>
        <dbReference type="ARBA" id="ARBA00022833"/>
    </source>
</evidence>
<dbReference type="PRINTS" id="PR01217">
    <property type="entry name" value="PRICHEXTENSN"/>
</dbReference>
<organism evidence="8 9">
    <name type="scientific">Aedes albopictus</name>
    <name type="common">Asian tiger mosquito</name>
    <name type="synonym">Stegomyia albopicta</name>
    <dbReference type="NCBI Taxonomy" id="7160"/>
    <lineage>
        <taxon>Eukaryota</taxon>
        <taxon>Metazoa</taxon>
        <taxon>Ecdysozoa</taxon>
        <taxon>Arthropoda</taxon>
        <taxon>Hexapoda</taxon>
        <taxon>Insecta</taxon>
        <taxon>Pterygota</taxon>
        <taxon>Neoptera</taxon>
        <taxon>Endopterygota</taxon>
        <taxon>Diptera</taxon>
        <taxon>Nematocera</taxon>
        <taxon>Culicoidea</taxon>
        <taxon>Culicidae</taxon>
        <taxon>Culicinae</taxon>
        <taxon>Aedini</taxon>
        <taxon>Aedes</taxon>
        <taxon>Stegomyia</taxon>
    </lineage>
</organism>
<keyword evidence="2" id="KW-0677">Repeat</keyword>
<evidence type="ECO:0000256" key="6">
    <source>
        <dbReference type="SAM" id="MobiDB-lite"/>
    </source>
</evidence>
<evidence type="ECO:0000313" key="9">
    <source>
        <dbReference type="Proteomes" id="UP000069940"/>
    </source>
</evidence>
<dbReference type="Proteomes" id="UP000069940">
    <property type="component" value="Unassembled WGS sequence"/>
</dbReference>
<feature type="region of interest" description="Disordered" evidence="6">
    <location>
        <begin position="17"/>
        <end position="44"/>
    </location>
</feature>
<keyword evidence="4" id="KW-0862">Zinc</keyword>
<protein>
    <recommendedName>
        <fullName evidence="7">C2H2-type domain-containing protein</fullName>
    </recommendedName>
</protein>
<evidence type="ECO:0000313" key="8">
    <source>
        <dbReference type="EnsemblMetazoa" id="AALFPA23_003478.P3859"/>
    </source>
</evidence>
<evidence type="ECO:0000256" key="1">
    <source>
        <dbReference type="ARBA" id="ARBA00022723"/>
    </source>
</evidence>
<evidence type="ECO:0000256" key="2">
    <source>
        <dbReference type="ARBA" id="ARBA00022737"/>
    </source>
</evidence>
<dbReference type="InterPro" id="IPR013087">
    <property type="entry name" value="Znf_C2H2_type"/>
</dbReference>
<feature type="region of interest" description="Disordered" evidence="6">
    <location>
        <begin position="269"/>
        <end position="291"/>
    </location>
</feature>
<feature type="domain" description="C2H2-type" evidence="7">
    <location>
        <begin position="225"/>
        <end position="252"/>
    </location>
</feature>
<keyword evidence="3 5" id="KW-0863">Zinc-finger</keyword>
<feature type="compositionally biased region" description="Polar residues" evidence="6">
    <location>
        <begin position="282"/>
        <end position="291"/>
    </location>
</feature>
<dbReference type="SMART" id="SM00355">
    <property type="entry name" value="ZnF_C2H2"/>
    <property type="match status" value="5"/>
</dbReference>
<feature type="compositionally biased region" description="Pro residues" evidence="6">
    <location>
        <begin position="24"/>
        <end position="41"/>
    </location>
</feature>
<evidence type="ECO:0000256" key="5">
    <source>
        <dbReference type="PROSITE-ProRule" id="PRU00042"/>
    </source>
</evidence>
<dbReference type="EnsemblMetazoa" id="AALFPA23_003478.R3859">
    <property type="protein sequence ID" value="AALFPA23_003478.P3859"/>
    <property type="gene ID" value="AALFPA23_003478"/>
</dbReference>
<dbReference type="GeneID" id="109406059"/>
<reference evidence="8" key="2">
    <citation type="submission" date="2025-05" db="UniProtKB">
        <authorList>
            <consortium name="EnsemblMetazoa"/>
        </authorList>
    </citation>
    <scope>IDENTIFICATION</scope>
    <source>
        <strain evidence="8">Foshan</strain>
    </source>
</reference>
<proteinExistence type="predicted"/>
<dbReference type="InterPro" id="IPR036236">
    <property type="entry name" value="Znf_C2H2_sf"/>
</dbReference>
<dbReference type="Gene3D" id="3.30.160.60">
    <property type="entry name" value="Classic Zinc Finger"/>
    <property type="match status" value="3"/>
</dbReference>